<dbReference type="SMART" id="SM00823">
    <property type="entry name" value="PKS_PP"/>
    <property type="match status" value="2"/>
</dbReference>
<dbReference type="Pfam" id="PF00668">
    <property type="entry name" value="Condensation"/>
    <property type="match status" value="2"/>
</dbReference>
<dbReference type="Proteomes" id="UP000248090">
    <property type="component" value="Unassembled WGS sequence"/>
</dbReference>
<dbReference type="SUPFAM" id="SSF47336">
    <property type="entry name" value="ACP-like"/>
    <property type="match status" value="2"/>
</dbReference>
<dbReference type="PROSITE" id="PS00455">
    <property type="entry name" value="AMP_BINDING"/>
    <property type="match status" value="2"/>
</dbReference>
<dbReference type="SUPFAM" id="SSF52777">
    <property type="entry name" value="CoA-dependent acyltransferases"/>
    <property type="match status" value="4"/>
</dbReference>
<reference evidence="5 6" key="1">
    <citation type="submission" date="2015-03" db="EMBL/GenBank/DDBJ databases">
        <authorList>
            <person name="Krishnan R."/>
            <person name="Midha S."/>
            <person name="Patil P.B."/>
            <person name="Rameshkumar N."/>
        </authorList>
    </citation>
    <scope>NUCLEOTIDE SEQUENCE [LARGE SCALE GENOMIC DNA]</scope>
    <source>
        <strain evidence="5 6">L1E11</strain>
    </source>
</reference>
<protein>
    <recommendedName>
        <fullName evidence="4">Carrier domain-containing protein</fullName>
    </recommendedName>
</protein>
<evidence type="ECO:0000313" key="5">
    <source>
        <dbReference type="EMBL" id="PXF32483.1"/>
    </source>
</evidence>
<dbReference type="Gene3D" id="2.30.38.10">
    <property type="entry name" value="Luciferase, Domain 3"/>
    <property type="match status" value="2"/>
</dbReference>
<keyword evidence="6" id="KW-1185">Reference proteome</keyword>
<dbReference type="RefSeq" id="WP_110186181.1">
    <property type="nucleotide sequence ID" value="NZ_CP177354.1"/>
</dbReference>
<dbReference type="Gene3D" id="3.30.300.30">
    <property type="match status" value="2"/>
</dbReference>
<dbReference type="NCBIfam" id="NF003417">
    <property type="entry name" value="PRK04813.1"/>
    <property type="match status" value="2"/>
</dbReference>
<accession>A0ABX5M436</accession>
<dbReference type="SUPFAM" id="SSF56801">
    <property type="entry name" value="Acetyl-CoA synthetase-like"/>
    <property type="match status" value="2"/>
</dbReference>
<dbReference type="CDD" id="cd19531">
    <property type="entry name" value="LCL_NRPS-like"/>
    <property type="match status" value="1"/>
</dbReference>
<dbReference type="Gene3D" id="3.40.50.980">
    <property type="match status" value="4"/>
</dbReference>
<dbReference type="Gene3D" id="3.30.559.10">
    <property type="entry name" value="Chloramphenicol acetyltransferase-like domain"/>
    <property type="match status" value="2"/>
</dbReference>
<dbReference type="Pfam" id="PF13193">
    <property type="entry name" value="AMP-binding_C"/>
    <property type="match status" value="2"/>
</dbReference>
<dbReference type="Pfam" id="PF00550">
    <property type="entry name" value="PP-binding"/>
    <property type="match status" value="2"/>
</dbReference>
<dbReference type="InterPro" id="IPR020806">
    <property type="entry name" value="PKS_PP-bd"/>
</dbReference>
<evidence type="ECO:0000256" key="2">
    <source>
        <dbReference type="ARBA" id="ARBA00022450"/>
    </source>
</evidence>
<dbReference type="Gene3D" id="1.10.1200.10">
    <property type="entry name" value="ACP-like"/>
    <property type="match status" value="2"/>
</dbReference>
<name>A0ABX5M436_9GAMM</name>
<dbReference type="PANTHER" id="PTHR45527:SF1">
    <property type="entry name" value="FATTY ACID SYNTHASE"/>
    <property type="match status" value="1"/>
</dbReference>
<feature type="domain" description="Carrier" evidence="4">
    <location>
        <begin position="2101"/>
        <end position="2176"/>
    </location>
</feature>
<dbReference type="InterPro" id="IPR001242">
    <property type="entry name" value="Condensation_dom"/>
</dbReference>
<comment type="cofactor">
    <cofactor evidence="1">
        <name>pantetheine 4'-phosphate</name>
        <dbReference type="ChEBI" id="CHEBI:47942"/>
    </cofactor>
</comment>
<dbReference type="InterPro" id="IPR000873">
    <property type="entry name" value="AMP-dep_synth/lig_dom"/>
</dbReference>
<dbReference type="PANTHER" id="PTHR45527">
    <property type="entry name" value="NONRIBOSOMAL PEPTIDE SYNTHETASE"/>
    <property type="match status" value="1"/>
</dbReference>
<feature type="domain" description="Carrier" evidence="4">
    <location>
        <begin position="1046"/>
        <end position="1120"/>
    </location>
</feature>
<sequence>MNAQHAAAAALPDSQLIARRFAALPADKRAQFLQALAKQGLDFARLPIIAQPHDWAQGVLPSYAQQRQWFLWQWQPDSAAYHIHGGVQLQAEVPDGVQAERIAAVFHSLILRHGALRTVFAEDDDGQLRQFQQPDWPRQQWWRYEDLSLLTVEQRTSQRQRLQQQLISTPFDLQHGPLLRVALLRLSATEHQLLLVLHHSIADGWSLQILMEEFTRLYAQPDSPLPPLPIDYADYALWQRNWLEAGEQTRQLAYWRQQLPAPHPLLALPVDHPRRSEAEYQGADYVLSIPAPLRQALQHWQQARQQQGMTLFVPLLAAWHWLLQRYSGQTQIRVGVPVANRQRGETQGLVGFFVNTQVLPLHFSEGMTVASLTEQLRQQVQQAQNYQDIPFDMLVDGLEVERSLSHPPLFQSLFNYLHQPAAAALNLPGVTITPLASHKNAAQFELSLTCQDSRSALQASRSALQDNHGEMQLTFSYAAELFEEATIARLAENYLQLLHALVDEQQQALPLQQLALATPAAWQQQGCGEPGAQVLPTLIELFEAQADRTPDAEALVALAAEAPMSGDHSAPWQRLSYRQLDQRANQLAHALQARGISSESRVGVALDRQVDLLTAVLAVLKCGAAYIPLDPDYPRERLAYMVEQSGVATVLSQSSLLDQLPLPPEQALLLDQLDLRCFSAQRLALPVHAEQLAYMIYTSGSTGLPKGVMVRQQALSNFLLSMAQQPGLHAGERLLAVTSLSFDIAALELYLPLICGGTVVLASQSQRQDGAALAALLQAEQISVMQATPASWRLLLDQHWRAPRGFRALCGGEALPRDLADSLLQQGVELWNMYGPTETTIWSACARVGLDSIHLGQPLAATDLRVVDAELNLLPAGIAGELLIGGDALARGYFDRAALTAERFLPDPFRGQGQRLYRTGDLVRWCHDGRLEYLGRIDSQVKVRGFRIELGEIEAHLNRHPAVRQGVVLVRDNPRGGYLAACVEAQHTLELAELRHYLSQHLPDYMLPATLTLLPQLPLTPNGKVDRKALAARAEADPATAQSYQPPQGEMEQLLATIWQQVLQREQVGRQDNFFALGGDSILSLQIVSRARQQGWKLVPRQLFEHQTLQALATVMEPLQQAAAPQAVQTLVSEEVRSAVAARYPLVDLYPLSPMQQGMLFHSRFDDSGAYVNQLRVAITGEGFDLDRFRFAWQQVVARHGALRSGFIEHEQQPLQWLAAAVELPLRLSEGDADVIAGEELARPFDLQQPPLMRLCLVARAAHQYELIWTVHHLLLDGWSTAQLLTEVLKLYAGESLPLPRAQFRDYIGWLQRQDNDASLEQWQQALQPLSEPTYLANCLPRPVAAAGYGQRQWQLTPAQTTHWQQYARAQHITLNTLLQGAWLLLLQRYSGQPTVCMGATVAGRPVEISGIEQVLGLFINTLPVVATPAPSQRLGDWLQALQQQQLHVREHEHIPLAQLQRLAASGTTQALFDTLLVVENYPVDTALRNIALPSARGALRMQKVANHEQTHYPLTLTIYIGEGLTFDWRYRHDSFSAAQIEQLGQHWLSLLEQMTRPQQARLPLADLQLLNPLQQQALLQRGRNDQQPLADCAGQGLIHRLFEAQARQQPERTALVSGQQSLSYAELNRRANQLAHYLLTAGLLTAGAGAEQAIGVACTRGPEMLISVLAVLKAGATYVPLDPEYPAERLRYMAEHSGMRWLLSQSALLAQVDFLPAGVQALALDQLPLADQPSTDPALAIHPDQLAYLIYTSGSTGLPKGVMVRHGALGNFLHSMAAQPGLNARDRLLAVTSLSFDIAALELYLPLVCGATLVLADAEQRRDGRQLARLIDQQQITLMQATPASWRLLLDSGWQAPTGFRALCGGEALPVELADSLLGQGVQLWNMYGPTETTIWSSLSAVQPDAITLGQPLAATALFVVDRQLQLVADGVAGELLIGGEGLARGYFRHPALSAERFIASPFSDHGERLYRTGDLVRWVDGALEYLGRIDHQVKVRGFRIELGEIETLLERYPAVHQAVVSVREGAQGSFLAAYVQPHAEATEPALTLTALRAYLASQLPDYMLPATLTVLPALPLTPNGKVDRKALPQPEQAQRLYEPPATATEQQLAQWWGSLLRREQVGRQDHFFDLGGHSLLAVSLISRINEAHQLSLPVRLVYEQPQLADLAAAIDRQQGQGLTADKLDELEALMDSFMD</sequence>
<organism evidence="5 6">
    <name type="scientific">Pokkaliibacter plantistimulans</name>
    <dbReference type="NCBI Taxonomy" id="1635171"/>
    <lineage>
        <taxon>Bacteria</taxon>
        <taxon>Pseudomonadati</taxon>
        <taxon>Pseudomonadota</taxon>
        <taxon>Gammaproteobacteria</taxon>
        <taxon>Oceanospirillales</taxon>
        <taxon>Balneatrichaceae</taxon>
        <taxon>Pokkaliibacter</taxon>
    </lineage>
</organism>
<dbReference type="InterPro" id="IPR006162">
    <property type="entry name" value="Ppantetheine_attach_site"/>
</dbReference>
<dbReference type="EMBL" id="LAPT01000017">
    <property type="protein sequence ID" value="PXF32483.1"/>
    <property type="molecule type" value="Genomic_DNA"/>
</dbReference>
<evidence type="ECO:0000259" key="4">
    <source>
        <dbReference type="PROSITE" id="PS50075"/>
    </source>
</evidence>
<dbReference type="InterPro" id="IPR025110">
    <property type="entry name" value="AMP-bd_C"/>
</dbReference>
<dbReference type="InterPro" id="IPR009081">
    <property type="entry name" value="PP-bd_ACP"/>
</dbReference>
<keyword evidence="2" id="KW-0596">Phosphopantetheine</keyword>
<dbReference type="InterPro" id="IPR020845">
    <property type="entry name" value="AMP-binding_CS"/>
</dbReference>
<dbReference type="InterPro" id="IPR036736">
    <property type="entry name" value="ACP-like_sf"/>
</dbReference>
<gene>
    <name evidence="5" type="ORF">WH50_04150</name>
</gene>
<comment type="caution">
    <text evidence="5">The sequence shown here is derived from an EMBL/GenBank/DDBJ whole genome shotgun (WGS) entry which is preliminary data.</text>
</comment>
<evidence type="ECO:0000256" key="3">
    <source>
        <dbReference type="ARBA" id="ARBA00022553"/>
    </source>
</evidence>
<dbReference type="CDD" id="cd12116">
    <property type="entry name" value="A_NRPS_Ta1_like"/>
    <property type="match status" value="1"/>
</dbReference>
<evidence type="ECO:0000256" key="1">
    <source>
        <dbReference type="ARBA" id="ARBA00001957"/>
    </source>
</evidence>
<dbReference type="InterPro" id="IPR023213">
    <property type="entry name" value="CAT-like_dom_sf"/>
</dbReference>
<dbReference type="InterPro" id="IPR010071">
    <property type="entry name" value="AA_adenyl_dom"/>
</dbReference>
<dbReference type="PROSITE" id="PS50075">
    <property type="entry name" value="CARRIER"/>
    <property type="match status" value="2"/>
</dbReference>
<dbReference type="NCBIfam" id="TIGR01733">
    <property type="entry name" value="AA-adenyl-dom"/>
    <property type="match status" value="2"/>
</dbReference>
<dbReference type="PROSITE" id="PS00012">
    <property type="entry name" value="PHOSPHOPANTETHEINE"/>
    <property type="match status" value="1"/>
</dbReference>
<dbReference type="InterPro" id="IPR045851">
    <property type="entry name" value="AMP-bd_C_sf"/>
</dbReference>
<keyword evidence="3" id="KW-0597">Phosphoprotein</keyword>
<proteinExistence type="predicted"/>
<dbReference type="Pfam" id="PF00501">
    <property type="entry name" value="AMP-binding"/>
    <property type="match status" value="2"/>
</dbReference>
<dbReference type="Gene3D" id="3.30.559.30">
    <property type="entry name" value="Nonribosomal peptide synthetase, condensation domain"/>
    <property type="match status" value="2"/>
</dbReference>
<evidence type="ECO:0000313" key="6">
    <source>
        <dbReference type="Proteomes" id="UP000248090"/>
    </source>
</evidence>